<organism evidence="2 3">
    <name type="scientific">Sphingobacterium corticibacterium</name>
    <dbReference type="NCBI Taxonomy" id="2484746"/>
    <lineage>
        <taxon>Bacteria</taxon>
        <taxon>Pseudomonadati</taxon>
        <taxon>Bacteroidota</taxon>
        <taxon>Sphingobacteriia</taxon>
        <taxon>Sphingobacteriales</taxon>
        <taxon>Sphingobacteriaceae</taxon>
        <taxon>Sphingobacterium</taxon>
    </lineage>
</organism>
<keyword evidence="3" id="KW-1185">Reference proteome</keyword>
<evidence type="ECO:0000313" key="3">
    <source>
        <dbReference type="Proteomes" id="UP000292855"/>
    </source>
</evidence>
<proteinExistence type="predicted"/>
<dbReference type="InterPro" id="IPR023809">
    <property type="entry name" value="Thiopep_bacteriocin_synth_dom"/>
</dbReference>
<gene>
    <name evidence="2" type="ORF">EWE74_14085</name>
</gene>
<dbReference type="Proteomes" id="UP000292855">
    <property type="component" value="Unassembled WGS sequence"/>
</dbReference>
<name>A0A4Q6XRV9_9SPHI</name>
<evidence type="ECO:0000259" key="1">
    <source>
        <dbReference type="Pfam" id="PF14028"/>
    </source>
</evidence>
<evidence type="ECO:0000313" key="2">
    <source>
        <dbReference type="EMBL" id="RZF60232.1"/>
    </source>
</evidence>
<dbReference type="EMBL" id="SGIT01000002">
    <property type="protein sequence ID" value="RZF60232.1"/>
    <property type="molecule type" value="Genomic_DNA"/>
</dbReference>
<dbReference type="RefSeq" id="WP_130142150.1">
    <property type="nucleotide sequence ID" value="NZ_SGIT01000002.1"/>
</dbReference>
<dbReference type="OrthoDB" id="1273722at2"/>
<comment type="caution">
    <text evidence="2">The sequence shown here is derived from an EMBL/GenBank/DDBJ whole genome shotgun (WGS) entry which is preliminary data.</text>
</comment>
<dbReference type="NCBIfam" id="TIGR03891">
    <property type="entry name" value="thiopep_ocin"/>
    <property type="match status" value="1"/>
</dbReference>
<dbReference type="AlphaFoldDB" id="A0A4Q6XRV9"/>
<reference evidence="2 3" key="1">
    <citation type="submission" date="2019-02" db="EMBL/GenBank/DDBJ databases">
        <authorList>
            <person name="Li Y."/>
        </authorList>
    </citation>
    <scope>NUCLEOTIDE SEQUENCE [LARGE SCALE GENOMIC DNA]</scope>
    <source>
        <strain evidence="2 3">30C10-4-7</strain>
    </source>
</reference>
<sequence length="301" mass="35636">MEIHPKRTFIPGDDWVYFKLYTGYKTADIILKKTLPTLMTQLYNQNILQKWFFLRYADPDFHLRIRLLVRDKKEVSSVIHSFNQSLASYVQNDLIWKVQLDTYQREIERYGIFSIEHAESIFQIDSDAIVHILKILDEQQADGQRWLVALKIVDDMISDFQLDINDKSSFLNALSDDFKKETGFHIKGYKLQLDRKYRTHRRSLEQVMTLADPVVLAAPVLQILERRSAGISPIAAKLLQMEKDRNLDVPIHQLLRSLIHMTVNRMFRSKQRVYEMVIYDMLSRYYCSLAARNKRNIINYV</sequence>
<dbReference type="Pfam" id="PF14028">
    <property type="entry name" value="Lant_dehydr_C"/>
    <property type="match status" value="1"/>
</dbReference>
<feature type="domain" description="Thiopeptide-type bacteriocin biosynthesis" evidence="1">
    <location>
        <begin position="15"/>
        <end position="286"/>
    </location>
</feature>
<accession>A0A4Q6XRV9</accession>
<protein>
    <recommendedName>
        <fullName evidence="1">Thiopeptide-type bacteriocin biosynthesis domain-containing protein</fullName>
    </recommendedName>
</protein>